<dbReference type="InterPro" id="IPR046006">
    <property type="entry name" value="DUF5962"/>
</dbReference>
<evidence type="ECO:0000313" key="1">
    <source>
        <dbReference type="EMBL" id="CYV73018.1"/>
    </source>
</evidence>
<dbReference type="AlphaFoldDB" id="A0A0Z8KJ13"/>
<proteinExistence type="predicted"/>
<dbReference type="EMBL" id="FIHS01000062">
    <property type="protein sequence ID" value="CYV73018.1"/>
    <property type="molecule type" value="Genomic_DNA"/>
</dbReference>
<protein>
    <submittedName>
        <fullName evidence="1">Uncharacterized protein</fullName>
    </submittedName>
</protein>
<reference evidence="1 2" key="1">
    <citation type="submission" date="2016-02" db="EMBL/GenBank/DDBJ databases">
        <authorList>
            <consortium name="Pathogen Informatics"/>
        </authorList>
    </citation>
    <scope>NUCLEOTIDE SEQUENCE [LARGE SCALE GENOMIC DNA]</scope>
    <source>
        <strain evidence="1 2">LSS69</strain>
    </source>
</reference>
<organism evidence="1 2">
    <name type="scientific">Streptococcus suis</name>
    <dbReference type="NCBI Taxonomy" id="1307"/>
    <lineage>
        <taxon>Bacteria</taxon>
        <taxon>Bacillati</taxon>
        <taxon>Bacillota</taxon>
        <taxon>Bacilli</taxon>
        <taxon>Lactobacillales</taxon>
        <taxon>Streptococcaceae</taxon>
        <taxon>Streptococcus</taxon>
    </lineage>
</organism>
<dbReference type="RefSeq" id="WP_044690459.1">
    <property type="nucleotide sequence ID" value="NZ_CEHX01000102.1"/>
</dbReference>
<sequence length="98" mass="11806">MFSEDLYYELEEMLTLGFKNIVEYERYIELKDSYEEETLDYSFSIRELTNQLEVNINTKENDFPNLDECLHGEYLYLVNELKRLDCNIAGKYISLSYD</sequence>
<accession>A0A0Z8KJ13</accession>
<dbReference type="Pfam" id="PF19387">
    <property type="entry name" value="DUF5962"/>
    <property type="match status" value="1"/>
</dbReference>
<name>A0A0Z8KJ13_STRSU</name>
<dbReference type="Proteomes" id="UP000071533">
    <property type="component" value="Unassembled WGS sequence"/>
</dbReference>
<evidence type="ECO:0000313" key="2">
    <source>
        <dbReference type="Proteomes" id="UP000071533"/>
    </source>
</evidence>
<gene>
    <name evidence="1" type="ORF">ERS132431_02313</name>
</gene>